<protein>
    <recommendedName>
        <fullName evidence="3">Molybdopterin-guanine dinucleotide biosynthesis protein B</fullName>
    </recommendedName>
</protein>
<gene>
    <name evidence="1" type="ORF">EV663_10115</name>
</gene>
<comment type="caution">
    <text evidence="1">The sequence shown here is derived from an EMBL/GenBank/DDBJ whole genome shotgun (WGS) entry which is preliminary data.</text>
</comment>
<sequence length="291" mass="31269">MKGFETIVMADWSARSAPSPRRPVADAIWIAVARGAARTVSYHRTRASAEAALCELMQAEHAAGRRVLLGLDFAFGYPAGFAARLTGTACARAVWSWLAEHLIDGPDNANNRFALADAINARLPGVGPFWGCPQGLDLPHLPAKGRARHGHFLPERRAAEEALPRAQTVWKLFTTGAVGSQVLVGLPMLHRLGQRFDSDLAVWPFDPPGAPLVLAEIYPSLIDPAVRATTGEIRDAVQVRLMAHAVAAMQAEGRLADLFATPPDPRISEEGWILGAACGPDLLALLSRTFP</sequence>
<organism evidence="1 2">
    <name type="scientific">Rhodovulum bhavnagarense</name>
    <dbReference type="NCBI Taxonomy" id="992286"/>
    <lineage>
        <taxon>Bacteria</taxon>
        <taxon>Pseudomonadati</taxon>
        <taxon>Pseudomonadota</taxon>
        <taxon>Alphaproteobacteria</taxon>
        <taxon>Rhodobacterales</taxon>
        <taxon>Paracoccaceae</taxon>
        <taxon>Rhodovulum</taxon>
    </lineage>
</organism>
<reference evidence="1 2" key="1">
    <citation type="submission" date="2019-03" db="EMBL/GenBank/DDBJ databases">
        <title>Genomic Encyclopedia of Type Strains, Phase IV (KMG-IV): sequencing the most valuable type-strain genomes for metagenomic binning, comparative biology and taxonomic classification.</title>
        <authorList>
            <person name="Goeker M."/>
        </authorList>
    </citation>
    <scope>NUCLEOTIDE SEQUENCE [LARGE SCALE GENOMIC DNA]</scope>
    <source>
        <strain evidence="1 2">DSM 24766</strain>
    </source>
</reference>
<dbReference type="AlphaFoldDB" id="A0A4R2RUE4"/>
<proteinExistence type="predicted"/>
<accession>A0A4R2RUE4</accession>
<keyword evidence="2" id="KW-1185">Reference proteome</keyword>
<dbReference type="Proteomes" id="UP000295050">
    <property type="component" value="Unassembled WGS sequence"/>
</dbReference>
<evidence type="ECO:0000313" key="1">
    <source>
        <dbReference type="EMBL" id="TCP62755.1"/>
    </source>
</evidence>
<evidence type="ECO:0008006" key="3">
    <source>
        <dbReference type="Google" id="ProtNLM"/>
    </source>
</evidence>
<evidence type="ECO:0000313" key="2">
    <source>
        <dbReference type="Proteomes" id="UP000295050"/>
    </source>
</evidence>
<dbReference type="EMBL" id="SLXU01000001">
    <property type="protein sequence ID" value="TCP62755.1"/>
    <property type="molecule type" value="Genomic_DNA"/>
</dbReference>
<name>A0A4R2RUE4_9RHOB</name>